<protein>
    <submittedName>
        <fullName evidence="1">Uncharacterized protein</fullName>
    </submittedName>
</protein>
<dbReference type="AlphaFoldDB" id="A0ABD5X0L0"/>
<dbReference type="Proteomes" id="UP001596414">
    <property type="component" value="Unassembled WGS sequence"/>
</dbReference>
<accession>A0ABD5X0L0</accession>
<dbReference type="EMBL" id="JBHSZQ010000001">
    <property type="protein sequence ID" value="MFC7124706.1"/>
    <property type="molecule type" value="Genomic_DNA"/>
</dbReference>
<sequence>MSVANFRPYDDGEDIQCHDENVVIICGPNATCFGTDPLDLIKEEKKSIEECPDSVDATPEPEGLKIAQNADKDYQSQMQLHVNSLWLIHYSCLLDSDHVGTISNNANLVPDTGQVVVWVDCKDNREEVAEKLTGIIPRAYIEHSENDFRRKVWGYLFHTANPENGQEDLKEWSQEVHRILEYIDPQ</sequence>
<evidence type="ECO:0000313" key="2">
    <source>
        <dbReference type="Proteomes" id="UP001596414"/>
    </source>
</evidence>
<gene>
    <name evidence="1" type="ORF">ACFQJ7_01430</name>
</gene>
<organism evidence="1 2">
    <name type="scientific">Halovenus rubra</name>
    <dbReference type="NCBI Taxonomy" id="869890"/>
    <lineage>
        <taxon>Archaea</taxon>
        <taxon>Methanobacteriati</taxon>
        <taxon>Methanobacteriota</taxon>
        <taxon>Stenosarchaea group</taxon>
        <taxon>Halobacteria</taxon>
        <taxon>Halobacteriales</taxon>
        <taxon>Haloarculaceae</taxon>
        <taxon>Halovenus</taxon>
    </lineage>
</organism>
<dbReference type="RefSeq" id="WP_267637547.1">
    <property type="nucleotide sequence ID" value="NZ_JAODIY010000010.1"/>
</dbReference>
<name>A0ABD5X0L0_9EURY</name>
<comment type="caution">
    <text evidence="1">The sequence shown here is derived from an EMBL/GenBank/DDBJ whole genome shotgun (WGS) entry which is preliminary data.</text>
</comment>
<reference evidence="1 2" key="1">
    <citation type="journal article" date="2014" name="Int. J. Syst. Evol. Microbiol.">
        <title>Complete genome sequence of Corynebacterium casei LMG S-19264T (=DSM 44701T), isolated from a smear-ripened cheese.</title>
        <authorList>
            <consortium name="US DOE Joint Genome Institute (JGI-PGF)"/>
            <person name="Walter F."/>
            <person name="Albersmeier A."/>
            <person name="Kalinowski J."/>
            <person name="Ruckert C."/>
        </authorList>
    </citation>
    <scope>NUCLEOTIDE SEQUENCE [LARGE SCALE GENOMIC DNA]</scope>
    <source>
        <strain evidence="1 2">CGMCC 4.7215</strain>
    </source>
</reference>
<proteinExistence type="predicted"/>
<evidence type="ECO:0000313" key="1">
    <source>
        <dbReference type="EMBL" id="MFC7124706.1"/>
    </source>
</evidence>